<dbReference type="EMBL" id="AZHW01001459">
    <property type="protein sequence ID" value="ETW92499.1"/>
    <property type="molecule type" value="Genomic_DNA"/>
</dbReference>
<dbReference type="CDD" id="cd06587">
    <property type="entry name" value="VOC"/>
    <property type="match status" value="1"/>
</dbReference>
<organism evidence="2 3">
    <name type="scientific">Entotheonella factor</name>
    <dbReference type="NCBI Taxonomy" id="1429438"/>
    <lineage>
        <taxon>Bacteria</taxon>
        <taxon>Pseudomonadati</taxon>
        <taxon>Nitrospinota/Tectimicrobiota group</taxon>
        <taxon>Candidatus Tectimicrobiota</taxon>
        <taxon>Candidatus Entotheonellia</taxon>
        <taxon>Candidatus Entotheonellales</taxon>
        <taxon>Candidatus Entotheonellaceae</taxon>
        <taxon>Candidatus Entotheonella</taxon>
    </lineage>
</organism>
<evidence type="ECO:0000313" key="3">
    <source>
        <dbReference type="Proteomes" id="UP000019141"/>
    </source>
</evidence>
<accession>W4L3M6</accession>
<dbReference type="SUPFAM" id="SSF54593">
    <property type="entry name" value="Glyoxalase/Bleomycin resistance protein/Dihydroxybiphenyl dioxygenase"/>
    <property type="match status" value="1"/>
</dbReference>
<dbReference type="InterPro" id="IPR037523">
    <property type="entry name" value="VOC_core"/>
</dbReference>
<evidence type="ECO:0000259" key="1">
    <source>
        <dbReference type="PROSITE" id="PS51819"/>
    </source>
</evidence>
<dbReference type="HOGENOM" id="CLU_046006_2_7_7"/>
<keyword evidence="3" id="KW-1185">Reference proteome</keyword>
<comment type="caution">
    <text evidence="2">The sequence shown here is derived from an EMBL/GenBank/DDBJ whole genome shotgun (WGS) entry which is preliminary data.</text>
</comment>
<dbReference type="InterPro" id="IPR029068">
    <property type="entry name" value="Glyas_Bleomycin-R_OHBP_Dase"/>
</dbReference>
<dbReference type="PROSITE" id="PS51819">
    <property type="entry name" value="VOC"/>
    <property type="match status" value="1"/>
</dbReference>
<name>W4L3M6_ENTF1</name>
<proteinExistence type="predicted"/>
<feature type="domain" description="VOC" evidence="1">
    <location>
        <begin position="7"/>
        <end position="139"/>
    </location>
</feature>
<dbReference type="Pfam" id="PF00903">
    <property type="entry name" value="Glyoxalase"/>
    <property type="match status" value="1"/>
</dbReference>
<dbReference type="Gene3D" id="3.10.180.10">
    <property type="entry name" value="2,3-Dihydroxybiphenyl 1,2-Dioxygenase, domain 1"/>
    <property type="match status" value="1"/>
</dbReference>
<dbReference type="InterPro" id="IPR004360">
    <property type="entry name" value="Glyas_Fos-R_dOase_dom"/>
</dbReference>
<reference evidence="2 3" key="1">
    <citation type="journal article" date="2014" name="Nature">
        <title>An environmental bacterial taxon with a large and distinct metabolic repertoire.</title>
        <authorList>
            <person name="Wilson M.C."/>
            <person name="Mori T."/>
            <person name="Ruckert C."/>
            <person name="Uria A.R."/>
            <person name="Helf M.J."/>
            <person name="Takada K."/>
            <person name="Gernert C."/>
            <person name="Steffens U.A."/>
            <person name="Heycke N."/>
            <person name="Schmitt S."/>
            <person name="Rinke C."/>
            <person name="Helfrich E.J."/>
            <person name="Brachmann A.O."/>
            <person name="Gurgui C."/>
            <person name="Wakimoto T."/>
            <person name="Kracht M."/>
            <person name="Crusemann M."/>
            <person name="Hentschel U."/>
            <person name="Abe I."/>
            <person name="Matsunaga S."/>
            <person name="Kalinowski J."/>
            <person name="Takeyama H."/>
            <person name="Piel J."/>
        </authorList>
    </citation>
    <scope>NUCLEOTIDE SEQUENCE [LARGE SCALE GENOMIC DNA]</scope>
    <source>
        <strain evidence="3">TSY1</strain>
    </source>
</reference>
<dbReference type="Proteomes" id="UP000019141">
    <property type="component" value="Unassembled WGS sequence"/>
</dbReference>
<dbReference type="AlphaFoldDB" id="W4L3M6"/>
<protein>
    <recommendedName>
        <fullName evidence="1">VOC domain-containing protein</fullName>
    </recommendedName>
</protein>
<gene>
    <name evidence="2" type="ORF">ETSY1_43360</name>
</gene>
<evidence type="ECO:0000313" key="2">
    <source>
        <dbReference type="EMBL" id="ETW92499.1"/>
    </source>
</evidence>
<sequence>MSGVQIVFDHIHLICKDPDAAAQWYADMLGGTITRRAEVRGAPQIAVKFEGATLLVRGQRPGEQPGDKNPLQSFDNFVSHDQWGTDHFGFKVAGDLTAFCDTIREKGGTFSVEPYEFVPGTHIAYLAGPDGVSIELVES</sequence>